<dbReference type="InterPro" id="IPR036259">
    <property type="entry name" value="MFS_trans_sf"/>
</dbReference>
<evidence type="ECO:0000256" key="2">
    <source>
        <dbReference type="ARBA" id="ARBA00022448"/>
    </source>
</evidence>
<dbReference type="RefSeq" id="WP_136354896.1">
    <property type="nucleotide sequence ID" value="NZ_CP046266.1"/>
</dbReference>
<dbReference type="EMBL" id="SSNT01000010">
    <property type="protein sequence ID" value="THF78833.1"/>
    <property type="molecule type" value="Genomic_DNA"/>
</dbReference>
<organism evidence="7 8">
    <name type="scientific">Metabacillus sediminilitoris</name>
    <dbReference type="NCBI Taxonomy" id="2567941"/>
    <lineage>
        <taxon>Bacteria</taxon>
        <taxon>Bacillati</taxon>
        <taxon>Bacillota</taxon>
        <taxon>Bacilli</taxon>
        <taxon>Bacillales</taxon>
        <taxon>Bacillaceae</taxon>
        <taxon>Metabacillus</taxon>
    </lineage>
</organism>
<dbReference type="GO" id="GO:0005886">
    <property type="term" value="C:plasma membrane"/>
    <property type="evidence" value="ECO:0007669"/>
    <property type="project" value="UniProtKB-SubCell"/>
</dbReference>
<dbReference type="PANTHER" id="PTHR23531:SF1">
    <property type="entry name" value="QUINOLENE RESISTANCE PROTEIN NORA"/>
    <property type="match status" value="1"/>
</dbReference>
<evidence type="ECO:0000259" key="6">
    <source>
        <dbReference type="PROSITE" id="PS50850"/>
    </source>
</evidence>
<name>A0A4V3WF46_9BACI</name>
<evidence type="ECO:0000313" key="8">
    <source>
        <dbReference type="Proteomes" id="UP000310334"/>
    </source>
</evidence>
<dbReference type="CDD" id="cd17489">
    <property type="entry name" value="MFS_YfcJ_like"/>
    <property type="match status" value="1"/>
</dbReference>
<evidence type="ECO:0000256" key="1">
    <source>
        <dbReference type="ARBA" id="ARBA00004651"/>
    </source>
</evidence>
<gene>
    <name evidence="7" type="ORF">E6W99_13935</name>
</gene>
<dbReference type="PROSITE" id="PS50850">
    <property type="entry name" value="MFS"/>
    <property type="match status" value="1"/>
</dbReference>
<keyword evidence="5" id="KW-0472">Membrane</keyword>
<evidence type="ECO:0000256" key="3">
    <source>
        <dbReference type="ARBA" id="ARBA00022692"/>
    </source>
</evidence>
<dbReference type="PANTHER" id="PTHR23531">
    <property type="entry name" value="QUINOLENE RESISTANCE PROTEIN NORA"/>
    <property type="match status" value="1"/>
</dbReference>
<comment type="caution">
    <text evidence="7">The sequence shown here is derived from an EMBL/GenBank/DDBJ whole genome shotgun (WGS) entry which is preliminary data.</text>
</comment>
<keyword evidence="4" id="KW-1133">Transmembrane helix</keyword>
<keyword evidence="2" id="KW-0813">Transport</keyword>
<sequence>MYKIKPKLWSFQFFQVIMITFLFFLCLHMLNVSFPVFVIDISHNPALGGMMTTAFMLAAIFTRPFISIFLHKINMKKTIIMTLIFIFLCILISYNRVSIPFLLFIRGLEGVGFGIITTLLATMATNIIPRERLGEGVGYFGMATSLGASLSPVLALSLFHSHSFNTVLLFTLMIVTGIFVGSLFIRNVHSNKQTKEDHQTNTNVSIFQFIFDKKALLPSILVFLLCVTFGGVFNFIDGLGREAGLGANVSLFFLIFMFVMLFIRPISGRIFDKKGHKMLIYPAGICGVIGLLLLGVTNNLLILLIAAVFYGVAYGTMHPTLQSWAVSQVEPNKKGTANAMILTCMDLGMAVGAPTLGMVAGQFGYKVMYSYTSLFIILLLIIYMVITRQKNSQEESVEKDKGSAINF</sequence>
<dbReference type="Pfam" id="PF07690">
    <property type="entry name" value="MFS_1"/>
    <property type="match status" value="1"/>
</dbReference>
<dbReference type="InterPro" id="IPR052714">
    <property type="entry name" value="MFS_Exporter"/>
</dbReference>
<dbReference type="Proteomes" id="UP000310334">
    <property type="component" value="Unassembled WGS sequence"/>
</dbReference>
<dbReference type="InterPro" id="IPR011701">
    <property type="entry name" value="MFS"/>
</dbReference>
<dbReference type="OrthoDB" id="9814001at2"/>
<dbReference type="AlphaFoldDB" id="A0A4V3WF46"/>
<dbReference type="SUPFAM" id="SSF103473">
    <property type="entry name" value="MFS general substrate transporter"/>
    <property type="match status" value="1"/>
</dbReference>
<keyword evidence="8" id="KW-1185">Reference proteome</keyword>
<dbReference type="Gene3D" id="1.20.1250.20">
    <property type="entry name" value="MFS general substrate transporter like domains"/>
    <property type="match status" value="1"/>
</dbReference>
<evidence type="ECO:0000256" key="4">
    <source>
        <dbReference type="ARBA" id="ARBA00022989"/>
    </source>
</evidence>
<accession>A0A4V3WF46</accession>
<dbReference type="GO" id="GO:0022857">
    <property type="term" value="F:transmembrane transporter activity"/>
    <property type="evidence" value="ECO:0007669"/>
    <property type="project" value="InterPro"/>
</dbReference>
<evidence type="ECO:0000256" key="5">
    <source>
        <dbReference type="ARBA" id="ARBA00023136"/>
    </source>
</evidence>
<feature type="domain" description="Major facilitator superfamily (MFS) profile" evidence="6">
    <location>
        <begin position="12"/>
        <end position="390"/>
    </location>
</feature>
<dbReference type="InterPro" id="IPR020846">
    <property type="entry name" value="MFS_dom"/>
</dbReference>
<protein>
    <submittedName>
        <fullName evidence="7">MFS transporter</fullName>
    </submittedName>
</protein>
<evidence type="ECO:0000313" key="7">
    <source>
        <dbReference type="EMBL" id="THF78833.1"/>
    </source>
</evidence>
<proteinExistence type="predicted"/>
<reference evidence="7 8" key="1">
    <citation type="submission" date="2019-04" db="EMBL/GenBank/DDBJ databases">
        <title>Bacillus sediminilitoris sp. nov., isolated from a tidal flat sediment on the East China Sea.</title>
        <authorList>
            <person name="Wei Y."/>
            <person name="Mao H."/>
            <person name="Fang J."/>
        </authorList>
    </citation>
    <scope>NUCLEOTIDE SEQUENCE [LARGE SCALE GENOMIC DNA]</scope>
    <source>
        <strain evidence="7 8">DSL-17</strain>
    </source>
</reference>
<comment type="subcellular location">
    <subcellularLocation>
        <location evidence="1">Cell membrane</location>
        <topology evidence="1">Multi-pass membrane protein</topology>
    </subcellularLocation>
</comment>
<keyword evidence="3" id="KW-0812">Transmembrane</keyword>